<accession>A0ABX7WWN2</accession>
<organism evidence="4 5">
    <name type="scientific">Thiothrix litoralis</name>
    <dbReference type="NCBI Taxonomy" id="2891210"/>
    <lineage>
        <taxon>Bacteria</taxon>
        <taxon>Pseudomonadati</taxon>
        <taxon>Pseudomonadota</taxon>
        <taxon>Gammaproteobacteria</taxon>
        <taxon>Thiotrichales</taxon>
        <taxon>Thiotrichaceae</taxon>
        <taxon>Thiothrix</taxon>
    </lineage>
</organism>
<dbReference type="Pfam" id="PF04773">
    <property type="entry name" value="FecR"/>
    <property type="match status" value="1"/>
</dbReference>
<dbReference type="RefSeq" id="WP_210222404.1">
    <property type="nucleotide sequence ID" value="NZ_CP072801.1"/>
</dbReference>
<keyword evidence="2" id="KW-0732">Signal</keyword>
<dbReference type="Proteomes" id="UP000672039">
    <property type="component" value="Chromosome"/>
</dbReference>
<evidence type="ECO:0000313" key="5">
    <source>
        <dbReference type="Proteomes" id="UP000672039"/>
    </source>
</evidence>
<gene>
    <name evidence="4" type="ORF">J9253_18955</name>
</gene>
<dbReference type="PANTHER" id="PTHR38731:SF1">
    <property type="entry name" value="FECR PROTEIN DOMAIN-CONTAINING PROTEIN"/>
    <property type="match status" value="1"/>
</dbReference>
<evidence type="ECO:0000313" key="4">
    <source>
        <dbReference type="EMBL" id="QTR46034.1"/>
    </source>
</evidence>
<keyword evidence="5" id="KW-1185">Reference proteome</keyword>
<proteinExistence type="predicted"/>
<protein>
    <submittedName>
        <fullName evidence="4">FecR domain-containing protein</fullName>
    </submittedName>
</protein>
<sequence>MKISIRNLVWLVCALALLGIQALPSYTYADEVNSPHVIGKVTYLLGQAEVTTADGSVLPLAVSMEIFDGSRIQVKESSRINLMMIDGGIEKLGPGSVFIFNKYSYDPDDPSATEIRKTLLDGEVTSTTGRGGEAAKEHYRLNSPLAAIAVLGTEYTVKVSNDETWVTVHSGEISIAKLGGSCQRFSLGACAGGEHLSEGQRGLALVVRANAPKPILLPATAIPVTENKVAAPPAKEAKDTKTSEKSEQAATSPEKPAESTNASNTATKTESESQNSTTVASTVAADERNPLDAILPDKTVSTVESTPASAVPSADTRLAVATTPTVTSAPTVMSEPKSVASSTVVASATLESTQQSLLGQVPESTGSTTTTTTNAEQSLVSSSNSVAVTPVTSPVTPTTPAVVPVPENTEITPAVATPTTITPVVVEPTPEKPKAITAVVTPPVAINPEPVVSEKSQVAAITFVIPATETVPENTKVTTVAVTPVAVPSRAELIPATPRVVTTVAVTSAAVPSRAEPVPATPRVVTTVAVTPAAVPSRAETVTVVPDPPKTVISTTAVSAPLAVISSTPVVQRVVQTKPALVVASATPTVNWGKYDPAVMVDGTTSFSEQVDSSYTQLLQQSNASLPVIGVEQKQTVLLPEQRDVSFALGSYDARVNNAGKTTAATLDNAHLTVSATRNTYDTGFTLMSPDYTGRITSTGRYSNGTLRDDGAIPQTQLNGTVGEGNNAAAYTFTHQIAPQLSADGVLNWTSP</sequence>
<name>A0ABX7WWN2_9GAMM</name>
<dbReference type="EMBL" id="CP072801">
    <property type="protein sequence ID" value="QTR46034.1"/>
    <property type="molecule type" value="Genomic_DNA"/>
</dbReference>
<dbReference type="PANTHER" id="PTHR38731">
    <property type="entry name" value="LIPL45-RELATED LIPOPROTEIN-RELATED"/>
    <property type="match status" value="1"/>
</dbReference>
<feature type="chain" id="PRO_5045502117" evidence="2">
    <location>
        <begin position="30"/>
        <end position="752"/>
    </location>
</feature>
<feature type="region of interest" description="Disordered" evidence="1">
    <location>
        <begin position="355"/>
        <end position="405"/>
    </location>
</feature>
<feature type="compositionally biased region" description="Basic and acidic residues" evidence="1">
    <location>
        <begin position="235"/>
        <end position="247"/>
    </location>
</feature>
<evidence type="ECO:0000256" key="2">
    <source>
        <dbReference type="SAM" id="SignalP"/>
    </source>
</evidence>
<feature type="compositionally biased region" description="Low complexity" evidence="1">
    <location>
        <begin position="380"/>
        <end position="405"/>
    </location>
</feature>
<feature type="compositionally biased region" description="Polar residues" evidence="1">
    <location>
        <begin position="258"/>
        <end position="281"/>
    </location>
</feature>
<feature type="domain" description="FecR protein" evidence="3">
    <location>
        <begin position="71"/>
        <end position="173"/>
    </location>
</feature>
<feature type="compositionally biased region" description="Polar residues" evidence="1">
    <location>
        <begin position="299"/>
        <end position="308"/>
    </location>
</feature>
<evidence type="ECO:0000259" key="3">
    <source>
        <dbReference type="Pfam" id="PF04773"/>
    </source>
</evidence>
<dbReference type="InterPro" id="IPR006860">
    <property type="entry name" value="FecR"/>
</dbReference>
<feature type="signal peptide" evidence="2">
    <location>
        <begin position="1"/>
        <end position="29"/>
    </location>
</feature>
<evidence type="ECO:0000256" key="1">
    <source>
        <dbReference type="SAM" id="MobiDB-lite"/>
    </source>
</evidence>
<feature type="region of interest" description="Disordered" evidence="1">
    <location>
        <begin position="228"/>
        <end position="315"/>
    </location>
</feature>
<feature type="compositionally biased region" description="Low complexity" evidence="1">
    <location>
        <begin position="364"/>
        <end position="373"/>
    </location>
</feature>
<reference evidence="4 5" key="1">
    <citation type="submission" date="2021-04" db="EMBL/GenBank/DDBJ databases">
        <title>Genomics, taxonomy and metabolism of representatives of sulfur bacteria of the genus Thiothrix: Thiothrix fructosivorans QT, Thiothrix unzii A1T and three new species, Thiothrix subterranea sp. nov., Thiothrix litoralis sp. nov. and 'Candidatus Thiothrix anitrata' sp. nov.</title>
        <authorList>
            <person name="Ravin N.V."/>
            <person name="Smolyakov D."/>
            <person name="Rudenko T.S."/>
            <person name="Mardanov A.V."/>
            <person name="Beletsky A.V."/>
            <person name="Markov N.D."/>
            <person name="Fomenkov A.I."/>
            <person name="Roberts R.J."/>
            <person name="Karnachuk O.V."/>
            <person name="Novikov A."/>
            <person name="Grabovich M.Y."/>
        </authorList>
    </citation>
    <scope>NUCLEOTIDE SEQUENCE [LARGE SCALE GENOMIC DNA]</scope>
    <source>
        <strain evidence="4 5">AS</strain>
    </source>
</reference>
<dbReference type="Gene3D" id="2.60.120.1440">
    <property type="match status" value="1"/>
</dbReference>